<dbReference type="PANTHER" id="PTHR24148">
    <property type="entry name" value="ANKYRIN REPEAT DOMAIN-CONTAINING PROTEIN 39 HOMOLOG-RELATED"/>
    <property type="match status" value="1"/>
</dbReference>
<dbReference type="PANTHER" id="PTHR24148:SF73">
    <property type="entry name" value="HET DOMAIN PROTEIN (AFU_ORTHOLOGUE AFUA_8G01020)"/>
    <property type="match status" value="1"/>
</dbReference>
<proteinExistence type="predicted"/>
<evidence type="ECO:0000313" key="2">
    <source>
        <dbReference type="EMBL" id="KAH6687766.1"/>
    </source>
</evidence>
<name>A0A9P9AC58_9PEZI</name>
<comment type="caution">
    <text evidence="2">The sequence shown here is derived from an EMBL/GenBank/DDBJ whole genome shotgun (WGS) entry which is preliminary data.</text>
</comment>
<organism evidence="2 3">
    <name type="scientific">Plectosphaerella plurivora</name>
    <dbReference type="NCBI Taxonomy" id="936078"/>
    <lineage>
        <taxon>Eukaryota</taxon>
        <taxon>Fungi</taxon>
        <taxon>Dikarya</taxon>
        <taxon>Ascomycota</taxon>
        <taxon>Pezizomycotina</taxon>
        <taxon>Sordariomycetes</taxon>
        <taxon>Hypocreomycetidae</taxon>
        <taxon>Glomerellales</taxon>
        <taxon>Plectosphaerellaceae</taxon>
        <taxon>Plectosphaerella</taxon>
    </lineage>
</organism>
<dbReference type="Proteomes" id="UP000770015">
    <property type="component" value="Unassembled WGS sequence"/>
</dbReference>
<accession>A0A9P9AC58</accession>
<sequence>MSAVEIAAPPPFEALSYTWGSPDQPRRNVSISGFEIDITESLDIALRNLRHENEIVTLWVDQVCINQATIDERMKQVALMSDVYSKATKVLIWLGEAADDSDEVMDTWLDIGGQASSLGVEDYLTTAGEDILRSMFVDGSWDPNDARTVQIRALARNASSKLKTMGPALNAWYERLWFTRVWVVQEYGLNPDPVFICGQKRVPAWHVGTTNYLMRKGLDQILAEEPSAPYLNGLRFFFDDPMRTFSSVWRRRHRYVQGLDSGESLLSLLRTLFVEGGKNAADPRDRIYGVLGLAVDRVQLGIAAEYGAKTVGEVFTQVASAFIDNGELGVLAYSQPHQEEYADLPSWVPEWRSQLRQSFHEYCDPDDKRAFSAGGDTLIDRIRFVDEPRKLGLRGYTVDVIEEVGEEWERHWHGDYRFQSFATDMRRLHTISMNRKGVTILSEKRRSEAIWRVPLVDMGRDGLNNPLFSRLGVTADMVEQQFEAFETTCELMNSEDEEYDAALLAQAKDMMLLANRYRMDMDNVIGMRPYVTQAGYLGMAASGSVPGDLVVVFKGSKVPHVVRPSEQDYTLVGEAYCDGFMDGEIVGQSAVENFVLV</sequence>
<protein>
    <submittedName>
        <fullName evidence="2">Heterokaryon incompatibility protein-domain-containing protein</fullName>
    </submittedName>
</protein>
<dbReference type="AlphaFoldDB" id="A0A9P9AC58"/>
<keyword evidence="3" id="KW-1185">Reference proteome</keyword>
<dbReference type="InterPro" id="IPR052895">
    <property type="entry name" value="HetReg/Transcr_Mod"/>
</dbReference>
<gene>
    <name evidence="2" type="ORF">F5X68DRAFT_239165</name>
</gene>
<feature type="domain" description="Heterokaryon incompatibility" evidence="1">
    <location>
        <begin position="12"/>
        <end position="186"/>
    </location>
</feature>
<dbReference type="Pfam" id="PF26639">
    <property type="entry name" value="Het-6_barrel"/>
    <property type="match status" value="1"/>
</dbReference>
<dbReference type="OrthoDB" id="4587016at2759"/>
<evidence type="ECO:0000259" key="1">
    <source>
        <dbReference type="Pfam" id="PF06985"/>
    </source>
</evidence>
<dbReference type="EMBL" id="JAGSXJ010000010">
    <property type="protein sequence ID" value="KAH6687766.1"/>
    <property type="molecule type" value="Genomic_DNA"/>
</dbReference>
<dbReference type="Pfam" id="PF06985">
    <property type="entry name" value="HET"/>
    <property type="match status" value="1"/>
</dbReference>
<dbReference type="InterPro" id="IPR010730">
    <property type="entry name" value="HET"/>
</dbReference>
<evidence type="ECO:0000313" key="3">
    <source>
        <dbReference type="Proteomes" id="UP000770015"/>
    </source>
</evidence>
<reference evidence="2" key="1">
    <citation type="journal article" date="2021" name="Nat. Commun.">
        <title>Genetic determinants of endophytism in the Arabidopsis root mycobiome.</title>
        <authorList>
            <person name="Mesny F."/>
            <person name="Miyauchi S."/>
            <person name="Thiergart T."/>
            <person name="Pickel B."/>
            <person name="Atanasova L."/>
            <person name="Karlsson M."/>
            <person name="Huettel B."/>
            <person name="Barry K.W."/>
            <person name="Haridas S."/>
            <person name="Chen C."/>
            <person name="Bauer D."/>
            <person name="Andreopoulos W."/>
            <person name="Pangilinan J."/>
            <person name="LaButti K."/>
            <person name="Riley R."/>
            <person name="Lipzen A."/>
            <person name="Clum A."/>
            <person name="Drula E."/>
            <person name="Henrissat B."/>
            <person name="Kohler A."/>
            <person name="Grigoriev I.V."/>
            <person name="Martin F.M."/>
            <person name="Hacquard S."/>
        </authorList>
    </citation>
    <scope>NUCLEOTIDE SEQUENCE</scope>
    <source>
        <strain evidence="2">MPI-SDFR-AT-0117</strain>
    </source>
</reference>